<evidence type="ECO:0000313" key="1">
    <source>
        <dbReference type="EMBL" id="DAF62282.1"/>
    </source>
</evidence>
<proteinExistence type="predicted"/>
<accession>A0A8S5THP0</accession>
<sequence>MSRPVDEIIVEDMKKDLLENMMIGDNDIDGSTIDFMCGWDEEAQEYDEDQNMIFPQPITNFDE</sequence>
<dbReference type="EMBL" id="BK032823">
    <property type="protein sequence ID" value="DAF62282.1"/>
    <property type="molecule type" value="Genomic_DNA"/>
</dbReference>
<name>A0A8S5THP0_9CAUD</name>
<reference evidence="1" key="1">
    <citation type="journal article" date="2021" name="Proc. Natl. Acad. Sci. U.S.A.">
        <title>A Catalog of Tens of Thousands of Viruses from Human Metagenomes Reveals Hidden Associations with Chronic Diseases.</title>
        <authorList>
            <person name="Tisza M.J."/>
            <person name="Buck C.B."/>
        </authorList>
    </citation>
    <scope>NUCLEOTIDE SEQUENCE</scope>
    <source>
        <strain evidence="1">CtIty1</strain>
    </source>
</reference>
<protein>
    <submittedName>
        <fullName evidence="1">Uncharacterized protein</fullName>
    </submittedName>
</protein>
<organism evidence="1">
    <name type="scientific">Myoviridae sp. ctIty1</name>
    <dbReference type="NCBI Taxonomy" id="2827673"/>
    <lineage>
        <taxon>Viruses</taxon>
        <taxon>Duplodnaviria</taxon>
        <taxon>Heunggongvirae</taxon>
        <taxon>Uroviricota</taxon>
        <taxon>Caudoviricetes</taxon>
    </lineage>
</organism>